<evidence type="ECO:0000313" key="2">
    <source>
        <dbReference type="EMBL" id="BET01227.1"/>
    </source>
</evidence>
<protein>
    <submittedName>
        <fullName evidence="2">Uncharacterized protein</fullName>
    </submittedName>
</protein>
<sequence>MRPPGGTQLRDDDESRRCKKGSAASGGARAVIDMLSQRVEELRRERMLQNYNESFTELRYSQLHMPPPAEYNSLVQHVEQPWYNSYSHGENHNGGSDYFSRGSESKTPSSDWNSYPSDTDSPFITPQMNNSCGLDRISPQEVVKSYDPSLNSDVLKHGRSSMSPYDGQYANSQMGPMLSQQMQMANHQMISSTPDSLMINEVNGLLSNGVDSAPHHTDQTSSTPKLKEEEMLPKLDLSISCQSANGSLSCAPRPMEKDALTNGTGGKDAMKLPGFHQTFGNITEIGRFSQHDDYFEVRPLPPEILDATPKLPEQSEPAPKRKARGGGRKRKTPESRAPPGGYMSPEEPPPPPAPCLPPEPHLPPPPPHQWQYPPHHMDPHPHHYPHHHHHNQWRNGPHPYNSYHHHHHHQSHYHYNPYNSYPPHHYNDCAPTPHHYNSYNSYPPPPPHQSAWHANSRDYNNVANYPGYV</sequence>
<feature type="compositionally biased region" description="Pro residues" evidence="1">
    <location>
        <begin position="346"/>
        <end position="368"/>
    </location>
</feature>
<dbReference type="EMBL" id="AP028920">
    <property type="protein sequence ID" value="BET01227.1"/>
    <property type="molecule type" value="Genomic_DNA"/>
</dbReference>
<name>A0ABN7BA30_9HEMI</name>
<gene>
    <name evidence="2" type="ORF">NTJ_14043</name>
</gene>
<feature type="compositionally biased region" description="Basic residues" evidence="1">
    <location>
        <begin position="382"/>
        <end position="392"/>
    </location>
</feature>
<feature type="region of interest" description="Disordered" evidence="1">
    <location>
        <begin position="208"/>
        <end position="227"/>
    </location>
</feature>
<evidence type="ECO:0000313" key="3">
    <source>
        <dbReference type="Proteomes" id="UP001307889"/>
    </source>
</evidence>
<feature type="compositionally biased region" description="Polar residues" evidence="1">
    <location>
        <begin position="105"/>
        <end position="124"/>
    </location>
</feature>
<keyword evidence="3" id="KW-1185">Reference proteome</keyword>
<feature type="compositionally biased region" description="Basic residues" evidence="1">
    <location>
        <begin position="320"/>
        <end position="331"/>
    </location>
</feature>
<reference evidence="2 3" key="1">
    <citation type="submission" date="2023-09" db="EMBL/GenBank/DDBJ databases">
        <title>Nesidiocoris tenuis whole genome shotgun sequence.</title>
        <authorList>
            <person name="Shibata T."/>
            <person name="Shimoda M."/>
            <person name="Kobayashi T."/>
            <person name="Uehara T."/>
        </authorList>
    </citation>
    <scope>NUCLEOTIDE SEQUENCE [LARGE SCALE GENOMIC DNA]</scope>
    <source>
        <strain evidence="2 3">Japan</strain>
    </source>
</reference>
<organism evidence="2 3">
    <name type="scientific">Nesidiocoris tenuis</name>
    <dbReference type="NCBI Taxonomy" id="355587"/>
    <lineage>
        <taxon>Eukaryota</taxon>
        <taxon>Metazoa</taxon>
        <taxon>Ecdysozoa</taxon>
        <taxon>Arthropoda</taxon>
        <taxon>Hexapoda</taxon>
        <taxon>Insecta</taxon>
        <taxon>Pterygota</taxon>
        <taxon>Neoptera</taxon>
        <taxon>Paraneoptera</taxon>
        <taxon>Hemiptera</taxon>
        <taxon>Heteroptera</taxon>
        <taxon>Panheteroptera</taxon>
        <taxon>Cimicomorpha</taxon>
        <taxon>Miridae</taxon>
        <taxon>Dicyphina</taxon>
        <taxon>Nesidiocoris</taxon>
    </lineage>
</organism>
<feature type="region of interest" description="Disordered" evidence="1">
    <location>
        <begin position="304"/>
        <end position="416"/>
    </location>
</feature>
<dbReference type="Proteomes" id="UP001307889">
    <property type="component" value="Chromosome 12"/>
</dbReference>
<feature type="region of interest" description="Disordered" evidence="1">
    <location>
        <begin position="1"/>
        <end position="29"/>
    </location>
</feature>
<accession>A0ABN7BA30</accession>
<feature type="compositionally biased region" description="Basic residues" evidence="1">
    <location>
        <begin position="403"/>
        <end position="412"/>
    </location>
</feature>
<evidence type="ECO:0000256" key="1">
    <source>
        <dbReference type="SAM" id="MobiDB-lite"/>
    </source>
</evidence>
<feature type="region of interest" description="Disordered" evidence="1">
    <location>
        <begin position="94"/>
        <end position="124"/>
    </location>
</feature>
<proteinExistence type="predicted"/>